<dbReference type="EMBL" id="JEMY01000038">
    <property type="protein sequence ID" value="EXI87001.1"/>
    <property type="molecule type" value="Genomic_DNA"/>
</dbReference>
<gene>
    <name evidence="2" type="ORF">AW11_02793</name>
</gene>
<dbReference type="Pfam" id="PF09361">
    <property type="entry name" value="Phasin_2"/>
    <property type="match status" value="1"/>
</dbReference>
<dbReference type="PATRIC" id="fig|1454004.3.peg.2887"/>
<dbReference type="eggNOG" id="COG5490">
    <property type="taxonomic scope" value="Bacteria"/>
</dbReference>
<comment type="caution">
    <text evidence="2">The sequence shown here is derived from an EMBL/GenBank/DDBJ whole genome shotgun (WGS) entry which is preliminary data.</text>
</comment>
<evidence type="ECO:0000259" key="1">
    <source>
        <dbReference type="Pfam" id="PF09361"/>
    </source>
</evidence>
<dbReference type="STRING" id="1454004.AW11_02793"/>
<dbReference type="AlphaFoldDB" id="A0A011PHH9"/>
<evidence type="ECO:0000313" key="3">
    <source>
        <dbReference type="Proteomes" id="UP000022141"/>
    </source>
</evidence>
<keyword evidence="3" id="KW-1185">Reference proteome</keyword>
<feature type="domain" description="Phasin" evidence="1">
    <location>
        <begin position="45"/>
        <end position="140"/>
    </location>
</feature>
<protein>
    <submittedName>
        <fullName evidence="2">Phasin family protein</fullName>
    </submittedName>
</protein>
<evidence type="ECO:0000313" key="2">
    <source>
        <dbReference type="EMBL" id="EXI87001.1"/>
    </source>
</evidence>
<proteinExistence type="predicted"/>
<reference evidence="2" key="1">
    <citation type="submission" date="2014-02" db="EMBL/GenBank/DDBJ databases">
        <title>Expanding our view of genomic diversity in Candidatus Accumulibacter clades.</title>
        <authorList>
            <person name="Skennerton C.T."/>
            <person name="Barr J.J."/>
            <person name="Slater F.R."/>
            <person name="Bond P.L."/>
            <person name="Tyson G.W."/>
        </authorList>
    </citation>
    <scope>NUCLEOTIDE SEQUENCE [LARGE SCALE GENOMIC DNA]</scope>
</reference>
<organism evidence="2 3">
    <name type="scientific">Accumulibacter regalis</name>
    <dbReference type="NCBI Taxonomy" id="522306"/>
    <lineage>
        <taxon>Bacteria</taxon>
        <taxon>Pseudomonadati</taxon>
        <taxon>Pseudomonadota</taxon>
        <taxon>Betaproteobacteria</taxon>
        <taxon>Candidatus Accumulibacter</taxon>
    </lineage>
</organism>
<name>A0A011PHH9_ACCRE</name>
<dbReference type="InterPro" id="IPR010127">
    <property type="entry name" value="Phasin_subfam-1"/>
</dbReference>
<dbReference type="InterPro" id="IPR018968">
    <property type="entry name" value="Phasin"/>
</dbReference>
<sequence>MADLSQQLSAWSKAVASMDMTTSSEQMLNMIAALKVPGVNMDALVASQRDNLEALNAANQAALEGMKAVGEWQAKLLQETMRELTAAIGKLSQSGSPQQLLAAESDLAKKAFATAVGQMQELTQIVIQANQQASAAIAKRIPESLGEIKDVLKLPEASGKT</sequence>
<dbReference type="Proteomes" id="UP000022141">
    <property type="component" value="Unassembled WGS sequence"/>
</dbReference>
<accession>A0A011PHH9</accession>
<dbReference type="NCBIfam" id="TIGR01841">
    <property type="entry name" value="phasin"/>
    <property type="match status" value="1"/>
</dbReference>